<dbReference type="Gene3D" id="3.40.50.720">
    <property type="entry name" value="NAD(P)-binding Rossmann-like Domain"/>
    <property type="match status" value="1"/>
</dbReference>
<dbReference type="Proteomes" id="UP000075304">
    <property type="component" value="Unassembled WGS sequence"/>
</dbReference>
<dbReference type="AlphaFoldDB" id="A0A150K787"/>
<dbReference type="SUPFAM" id="SSF51735">
    <property type="entry name" value="NAD(P)-binding Rossmann-fold domains"/>
    <property type="match status" value="1"/>
</dbReference>
<organism evidence="2 3">
    <name type="scientific">Heyndrickxia coagulans</name>
    <name type="common">Weizmannia coagulans</name>
    <dbReference type="NCBI Taxonomy" id="1398"/>
    <lineage>
        <taxon>Bacteria</taxon>
        <taxon>Bacillati</taxon>
        <taxon>Bacillota</taxon>
        <taxon>Bacilli</taxon>
        <taxon>Bacillales</taxon>
        <taxon>Bacillaceae</taxon>
        <taxon>Heyndrickxia</taxon>
    </lineage>
</organism>
<dbReference type="InterPro" id="IPR036291">
    <property type="entry name" value="NAD(P)-bd_dom_sf"/>
</dbReference>
<dbReference type="PATRIC" id="fig|1398.25.peg.339"/>
<proteinExistence type="predicted"/>
<gene>
    <name evidence="2" type="ORF">B4099_0337</name>
</gene>
<protein>
    <submittedName>
        <fullName evidence="2">Uncharacterized protein</fullName>
    </submittedName>
</protein>
<dbReference type="Pfam" id="PF13561">
    <property type="entry name" value="adh_short_C2"/>
    <property type="match status" value="1"/>
</dbReference>
<feature type="region of interest" description="Disordered" evidence="1">
    <location>
        <begin position="1"/>
        <end position="21"/>
    </location>
</feature>
<evidence type="ECO:0000313" key="2">
    <source>
        <dbReference type="EMBL" id="KYC65449.1"/>
    </source>
</evidence>
<accession>A0A150K787</accession>
<name>A0A150K787_HEYCO</name>
<dbReference type="InterPro" id="IPR002347">
    <property type="entry name" value="SDR_fam"/>
</dbReference>
<reference evidence="2 3" key="1">
    <citation type="submission" date="2016-01" db="EMBL/GenBank/DDBJ databases">
        <title>Genome Sequences of Twelve Sporeforming Bacillus Species Isolated from Foods.</title>
        <authorList>
            <person name="Berendsen E.M."/>
            <person name="Wells-Bennik M.H."/>
            <person name="Krawcyk A.O."/>
            <person name="De Jong A."/>
            <person name="Holsappel S."/>
            <person name="Eijlander R.T."/>
            <person name="Kuipers O.P."/>
        </authorList>
    </citation>
    <scope>NUCLEOTIDE SEQUENCE [LARGE SCALE GENOMIC DNA]</scope>
    <source>
        <strain evidence="2 3">B4099</strain>
    </source>
</reference>
<comment type="caution">
    <text evidence="2">The sequence shown here is derived from an EMBL/GenBank/DDBJ whole genome shotgun (WGS) entry which is preliminary data.</text>
</comment>
<evidence type="ECO:0000313" key="3">
    <source>
        <dbReference type="Proteomes" id="UP000075304"/>
    </source>
</evidence>
<sequence>MKRQWKASGLKPPLRRPGQPADHAGAYVLLASDEGAYITGQCIHINGGMAMSS</sequence>
<evidence type="ECO:0000256" key="1">
    <source>
        <dbReference type="SAM" id="MobiDB-lite"/>
    </source>
</evidence>
<dbReference type="EMBL" id="LQYI01000089">
    <property type="protein sequence ID" value="KYC65449.1"/>
    <property type="molecule type" value="Genomic_DNA"/>
</dbReference>